<gene>
    <name evidence="2" type="ORF">XD73_0824</name>
</gene>
<dbReference type="Pfam" id="PF05050">
    <property type="entry name" value="Methyltransf_21"/>
    <property type="match status" value="1"/>
</dbReference>
<dbReference type="PANTHER" id="PTHR34203">
    <property type="entry name" value="METHYLTRANSFERASE, FKBM FAMILY PROTEIN"/>
    <property type="match status" value="1"/>
</dbReference>
<dbReference type="NCBIfam" id="TIGR01444">
    <property type="entry name" value="fkbM_fam"/>
    <property type="match status" value="1"/>
</dbReference>
<keyword evidence="2" id="KW-0808">Transferase</keyword>
<proteinExistence type="predicted"/>
<dbReference type="InterPro" id="IPR006342">
    <property type="entry name" value="FkbM_mtfrase"/>
</dbReference>
<dbReference type="SUPFAM" id="SSF53335">
    <property type="entry name" value="S-adenosyl-L-methionine-dependent methyltransferases"/>
    <property type="match status" value="1"/>
</dbReference>
<dbReference type="GO" id="GO:0032259">
    <property type="term" value="P:methylation"/>
    <property type="evidence" value="ECO:0007669"/>
    <property type="project" value="UniProtKB-KW"/>
</dbReference>
<reference evidence="2 3" key="1">
    <citation type="journal article" date="2015" name="MBio">
        <title>Genome-Resolved Metagenomic Analysis Reveals Roles for Candidate Phyla and Other Microbial Community Members in Biogeochemical Transformations in Oil Reservoirs.</title>
        <authorList>
            <person name="Hu P."/>
            <person name="Tom L."/>
            <person name="Singh A."/>
            <person name="Thomas B.C."/>
            <person name="Baker B.J."/>
            <person name="Piceno Y.M."/>
            <person name="Andersen G.L."/>
            <person name="Banfield J.F."/>
        </authorList>
    </citation>
    <scope>NUCLEOTIDE SEQUENCE [LARGE SCALE GENOMIC DNA]</scope>
    <source>
        <strain evidence="2">46_16</strain>
    </source>
</reference>
<comment type="caution">
    <text evidence="2">The sequence shown here is derived from an EMBL/GenBank/DDBJ whole genome shotgun (WGS) entry which is preliminary data.</text>
</comment>
<sequence>MRLLKKLTYYVSSIIRMVYGFKNFLSLIPLFLNRGLVEQTEVVLRKSGLRLVARGAMDIWAIKETFLDAFYIRYGVPIKDGWTVVDIGAGIGDFSIYAAHANPQTKVFAFEPFPESYHLLERNIALNSIENVFPFEAAIWSQAGVLHLDNLSGEPLQIISKEMHSTKKGNNVIKVRALTLSQVFEAHAIDKLDLLKLDCEGAEYEILSGASPEVFKKIERIIMEYHDIDGHHHDQLVSLLERQGFRVYCHDNFVHDDIGYLYAEHG</sequence>
<keyword evidence="2" id="KW-0489">Methyltransferase</keyword>
<dbReference type="PANTHER" id="PTHR34203:SF15">
    <property type="entry name" value="SLL1173 PROTEIN"/>
    <property type="match status" value="1"/>
</dbReference>
<dbReference type="InterPro" id="IPR052514">
    <property type="entry name" value="SAM-dependent_MTase"/>
</dbReference>
<evidence type="ECO:0000259" key="1">
    <source>
        <dbReference type="Pfam" id="PF05050"/>
    </source>
</evidence>
<dbReference type="CDD" id="cd02440">
    <property type="entry name" value="AdoMet_MTases"/>
    <property type="match status" value="1"/>
</dbReference>
<dbReference type="GO" id="GO:0008168">
    <property type="term" value="F:methyltransferase activity"/>
    <property type="evidence" value="ECO:0007669"/>
    <property type="project" value="UniProtKB-KW"/>
</dbReference>
<accession>A0A101FXL9</accession>
<dbReference type="PATRIC" id="fig|167964.4.peg.558"/>
<protein>
    <submittedName>
        <fullName evidence="2">Methyltransferase FkbM family</fullName>
    </submittedName>
</protein>
<evidence type="ECO:0000313" key="3">
    <source>
        <dbReference type="Proteomes" id="UP000064249"/>
    </source>
</evidence>
<organism evidence="2 3">
    <name type="scientific">Anaerolinea thermophila</name>
    <dbReference type="NCBI Taxonomy" id="167964"/>
    <lineage>
        <taxon>Bacteria</taxon>
        <taxon>Bacillati</taxon>
        <taxon>Chloroflexota</taxon>
        <taxon>Anaerolineae</taxon>
        <taxon>Anaerolineales</taxon>
        <taxon>Anaerolineaceae</taxon>
        <taxon>Anaerolinea</taxon>
    </lineage>
</organism>
<dbReference type="AlphaFoldDB" id="A0A101FXL9"/>
<dbReference type="Gene3D" id="3.40.50.150">
    <property type="entry name" value="Vaccinia Virus protein VP39"/>
    <property type="match status" value="1"/>
</dbReference>
<dbReference type="EMBL" id="LGFU01000042">
    <property type="protein sequence ID" value="KUK46297.1"/>
    <property type="molecule type" value="Genomic_DNA"/>
</dbReference>
<evidence type="ECO:0000313" key="2">
    <source>
        <dbReference type="EMBL" id="KUK46297.1"/>
    </source>
</evidence>
<feature type="domain" description="Methyltransferase FkbM" evidence="1">
    <location>
        <begin position="86"/>
        <end position="247"/>
    </location>
</feature>
<name>A0A101FXL9_9CHLR</name>
<dbReference type="Proteomes" id="UP000064249">
    <property type="component" value="Unassembled WGS sequence"/>
</dbReference>
<dbReference type="InterPro" id="IPR029063">
    <property type="entry name" value="SAM-dependent_MTases_sf"/>
</dbReference>